<dbReference type="Proteomes" id="UP000807306">
    <property type="component" value="Unassembled WGS sequence"/>
</dbReference>
<reference evidence="1" key="1">
    <citation type="submission" date="2020-11" db="EMBL/GenBank/DDBJ databases">
        <authorList>
            <consortium name="DOE Joint Genome Institute"/>
            <person name="Ahrendt S."/>
            <person name="Riley R."/>
            <person name="Andreopoulos W."/>
            <person name="Labutti K."/>
            <person name="Pangilinan J."/>
            <person name="Ruiz-Duenas F.J."/>
            <person name="Barrasa J.M."/>
            <person name="Sanchez-Garcia M."/>
            <person name="Camarero S."/>
            <person name="Miyauchi S."/>
            <person name="Serrano A."/>
            <person name="Linde D."/>
            <person name="Babiker R."/>
            <person name="Drula E."/>
            <person name="Ayuso-Fernandez I."/>
            <person name="Pacheco R."/>
            <person name="Padilla G."/>
            <person name="Ferreira P."/>
            <person name="Barriuso J."/>
            <person name="Kellner H."/>
            <person name="Castanera R."/>
            <person name="Alfaro M."/>
            <person name="Ramirez L."/>
            <person name="Pisabarro A.G."/>
            <person name="Kuo A."/>
            <person name="Tritt A."/>
            <person name="Lipzen A."/>
            <person name="He G."/>
            <person name="Yan M."/>
            <person name="Ng V."/>
            <person name="Cullen D."/>
            <person name="Martin F."/>
            <person name="Rosso M.-N."/>
            <person name="Henrissat B."/>
            <person name="Hibbett D."/>
            <person name="Martinez A.T."/>
            <person name="Grigoriev I.V."/>
        </authorList>
    </citation>
    <scope>NUCLEOTIDE SEQUENCE</scope>
    <source>
        <strain evidence="1">CBS 506.95</strain>
    </source>
</reference>
<protein>
    <submittedName>
        <fullName evidence="1">Uncharacterized protein</fullName>
    </submittedName>
</protein>
<dbReference type="EMBL" id="MU157829">
    <property type="protein sequence ID" value="KAF9533278.1"/>
    <property type="molecule type" value="Genomic_DNA"/>
</dbReference>
<dbReference type="AlphaFoldDB" id="A0A9P6EQX5"/>
<evidence type="ECO:0000313" key="2">
    <source>
        <dbReference type="Proteomes" id="UP000807306"/>
    </source>
</evidence>
<comment type="caution">
    <text evidence="1">The sequence shown here is derived from an EMBL/GenBank/DDBJ whole genome shotgun (WGS) entry which is preliminary data.</text>
</comment>
<dbReference type="OrthoDB" id="3478523at2759"/>
<proteinExistence type="predicted"/>
<sequence>MEPSSSAHNRPPPRYASIALQLPKLPPEVVHGILGDLSIQKLLQISCGFDVPYIDQCICSHFLLRAIFQASTFKDIKTSFNAYQRIRAMNPQDPHPNLSPLKFDAARFCELNKDWLKTIVNDTILAGLFVEMKKYKPYLEVLRLYTSYPIPEPRLWSPTSQEVVRMLEALDEAEVKLNGIKTQQLRNMAKLVQEYPGMLRTRDNRSQEPIRNEKHIVDTLLVTAKMMEQRHLISGKLRGAAIFSSPFLFLCPSDRVLWLFLKTLQKYPSDLEEVDEPRNCHSYPKGMEVVLRGFSYIYPRQSPFDRERLLLEKDPEYRTIYTKYGAPGHKQHGHHQPKFAGLTLVPLERKAHDSMLPAAEKEIEWLTAFLEMCQHMARMEEQWKKGQTVGERWRSYYPSM</sequence>
<accession>A0A9P6EQX5</accession>
<evidence type="ECO:0000313" key="1">
    <source>
        <dbReference type="EMBL" id="KAF9533278.1"/>
    </source>
</evidence>
<keyword evidence="2" id="KW-1185">Reference proteome</keyword>
<organism evidence="1 2">
    <name type="scientific">Crepidotus variabilis</name>
    <dbReference type="NCBI Taxonomy" id="179855"/>
    <lineage>
        <taxon>Eukaryota</taxon>
        <taxon>Fungi</taxon>
        <taxon>Dikarya</taxon>
        <taxon>Basidiomycota</taxon>
        <taxon>Agaricomycotina</taxon>
        <taxon>Agaricomycetes</taxon>
        <taxon>Agaricomycetidae</taxon>
        <taxon>Agaricales</taxon>
        <taxon>Agaricineae</taxon>
        <taxon>Crepidotaceae</taxon>
        <taxon>Crepidotus</taxon>
    </lineage>
</organism>
<name>A0A9P6EQX5_9AGAR</name>
<gene>
    <name evidence="1" type="ORF">CPB83DRAFT_846177</name>
</gene>